<dbReference type="Proteomes" id="UP000001514">
    <property type="component" value="Unassembled WGS sequence"/>
</dbReference>
<keyword evidence="3" id="KW-0440">LIM domain</keyword>
<dbReference type="STRING" id="88036.D8T682"/>
<dbReference type="InParanoid" id="D8T682"/>
<name>D8T682_SELML</name>
<dbReference type="GO" id="GO:0046872">
    <property type="term" value="F:metal ion binding"/>
    <property type="evidence" value="ECO:0007669"/>
    <property type="project" value="UniProtKB-KW"/>
</dbReference>
<dbReference type="InterPro" id="IPR001781">
    <property type="entry name" value="Znf_LIM"/>
</dbReference>
<dbReference type="Gene3D" id="2.10.110.10">
    <property type="entry name" value="Cysteine Rich Protein"/>
    <property type="match status" value="1"/>
</dbReference>
<dbReference type="EMBL" id="GL377687">
    <property type="protein sequence ID" value="EFJ07250.1"/>
    <property type="molecule type" value="Genomic_DNA"/>
</dbReference>
<evidence type="ECO:0000313" key="7">
    <source>
        <dbReference type="Proteomes" id="UP000001514"/>
    </source>
</evidence>
<gene>
    <name evidence="6" type="ORF">SELMODRAFT_132792</name>
    <name evidence="5" type="ORF">SELMODRAFT_134017</name>
</gene>
<dbReference type="Gramene" id="EFJ07250">
    <property type="protein sequence ID" value="EFJ07250"/>
    <property type="gene ID" value="SELMODRAFT_134017"/>
</dbReference>
<proteinExistence type="predicted"/>
<evidence type="ECO:0000256" key="1">
    <source>
        <dbReference type="ARBA" id="ARBA00022723"/>
    </source>
</evidence>
<sequence>MHRYICAGCNQEIGPGRFLSCLGSVWHPQCFRCKACGDPISGSQFALSGSDRYHKECYRDLYHPKCEVCHQFIPPNSSGLIEYRAHPFWGQKYCPLHEKDSTPRCCSCERVEARDARFVSLDDGRKLCLECLDSAVMDTHECQHLYHEILDFYEGMNMKISQSIPMLLVERQALNEAREHERDGYHHLPETRGLCLSEEQTVSTVYRKPKASRSNPVGSMRKESLRLRRQCEVTAILVLYGLPRLLTGSILAHELMHAWLRLNGELPELLNPAVEEGICQVMAHTWLESQIGSSGGSSSSSSGGKQKPKSINNDRFQEFFLHQIAMDSSPAYGDGFRAGHQSVVQFGLSRTLEHIKLTGSFPV</sequence>
<dbReference type="Pfam" id="PF00412">
    <property type="entry name" value="LIM"/>
    <property type="match status" value="1"/>
</dbReference>
<evidence type="ECO:0000256" key="2">
    <source>
        <dbReference type="ARBA" id="ARBA00022833"/>
    </source>
</evidence>
<keyword evidence="1 3" id="KW-0479">Metal-binding</keyword>
<dbReference type="PROSITE" id="PS00478">
    <property type="entry name" value="LIM_DOMAIN_1"/>
    <property type="match status" value="1"/>
</dbReference>
<dbReference type="FunCoup" id="D8T682">
    <property type="interactions" value="883"/>
</dbReference>
<dbReference type="SUPFAM" id="SSF57716">
    <property type="entry name" value="Glucocorticoid receptor-like (DNA-binding domain)"/>
    <property type="match status" value="2"/>
</dbReference>
<evidence type="ECO:0000259" key="4">
    <source>
        <dbReference type="PROSITE" id="PS50023"/>
    </source>
</evidence>
<keyword evidence="2 3" id="KW-0862">Zinc</keyword>
<dbReference type="GO" id="GO:0043130">
    <property type="term" value="F:ubiquitin binding"/>
    <property type="evidence" value="ECO:0000318"/>
    <property type="project" value="GO_Central"/>
</dbReference>
<dbReference type="PANTHER" id="PTHR24209">
    <property type="entry name" value="PROTEIN DA1-RELATED 2"/>
    <property type="match status" value="1"/>
</dbReference>
<dbReference type="EMBL" id="GL377679">
    <property type="protein sequence ID" value="EFJ07867.1"/>
    <property type="molecule type" value="Genomic_DNA"/>
</dbReference>
<dbReference type="Gramene" id="EFJ07867">
    <property type="protein sequence ID" value="EFJ07867"/>
    <property type="gene ID" value="SELMODRAFT_132792"/>
</dbReference>
<organism evidence="7">
    <name type="scientific">Selaginella moellendorffii</name>
    <name type="common">Spikemoss</name>
    <dbReference type="NCBI Taxonomy" id="88036"/>
    <lineage>
        <taxon>Eukaryota</taxon>
        <taxon>Viridiplantae</taxon>
        <taxon>Streptophyta</taxon>
        <taxon>Embryophyta</taxon>
        <taxon>Tracheophyta</taxon>
        <taxon>Lycopodiopsida</taxon>
        <taxon>Selaginellales</taxon>
        <taxon>Selaginellaceae</taxon>
        <taxon>Selaginella</taxon>
    </lineage>
</organism>
<accession>D8T682</accession>
<evidence type="ECO:0000313" key="6">
    <source>
        <dbReference type="EMBL" id="EFJ07867.1"/>
    </source>
</evidence>
<feature type="domain" description="LIM zinc-binding" evidence="4">
    <location>
        <begin position="4"/>
        <end position="64"/>
    </location>
</feature>
<protein>
    <recommendedName>
        <fullName evidence="4">LIM zinc-binding domain-containing protein</fullName>
    </recommendedName>
</protein>
<keyword evidence="7" id="KW-1185">Reference proteome</keyword>
<evidence type="ECO:0000313" key="5">
    <source>
        <dbReference type="EMBL" id="EFJ07250.1"/>
    </source>
</evidence>
<dbReference type="Pfam" id="PF12315">
    <property type="entry name" value="DA1-like"/>
    <property type="match status" value="1"/>
</dbReference>
<dbReference type="SMART" id="SM00132">
    <property type="entry name" value="LIM"/>
    <property type="match status" value="1"/>
</dbReference>
<dbReference type="PROSITE" id="PS50023">
    <property type="entry name" value="LIM_DOMAIN_2"/>
    <property type="match status" value="1"/>
</dbReference>
<dbReference type="HOGENOM" id="CLU_015906_0_0_1"/>
<dbReference type="OMA" id="HEATHAF"/>
<dbReference type="KEGG" id="smo:SELMODRAFT_134017"/>
<dbReference type="AlphaFoldDB" id="D8T682"/>
<dbReference type="eggNOG" id="KOG1703">
    <property type="taxonomic scope" value="Eukaryota"/>
</dbReference>
<dbReference type="CDD" id="cd09396">
    <property type="entry name" value="LIM_DA1"/>
    <property type="match status" value="1"/>
</dbReference>
<dbReference type="PANTHER" id="PTHR24209:SF7">
    <property type="entry name" value="PROTEIN DA1-RELATED 2"/>
    <property type="match status" value="1"/>
</dbReference>
<dbReference type="InterPro" id="IPR045218">
    <property type="entry name" value="DA1-like"/>
</dbReference>
<dbReference type="KEGG" id="smo:SELMODRAFT_132792"/>
<dbReference type="InterPro" id="IPR022087">
    <property type="entry name" value="DA1-like_dom"/>
</dbReference>
<evidence type="ECO:0000256" key="3">
    <source>
        <dbReference type="PROSITE-ProRule" id="PRU00125"/>
    </source>
</evidence>
<reference evidence="6 7" key="1">
    <citation type="journal article" date="2011" name="Science">
        <title>The Selaginella genome identifies genetic changes associated with the evolution of vascular plants.</title>
        <authorList>
            <person name="Banks J.A."/>
            <person name="Nishiyama T."/>
            <person name="Hasebe M."/>
            <person name="Bowman J.L."/>
            <person name="Gribskov M."/>
            <person name="dePamphilis C."/>
            <person name="Albert V.A."/>
            <person name="Aono N."/>
            <person name="Aoyama T."/>
            <person name="Ambrose B.A."/>
            <person name="Ashton N.W."/>
            <person name="Axtell M.J."/>
            <person name="Barker E."/>
            <person name="Barker M.S."/>
            <person name="Bennetzen J.L."/>
            <person name="Bonawitz N.D."/>
            <person name="Chapple C."/>
            <person name="Cheng C."/>
            <person name="Correa L.G."/>
            <person name="Dacre M."/>
            <person name="DeBarry J."/>
            <person name="Dreyer I."/>
            <person name="Elias M."/>
            <person name="Engstrom E.M."/>
            <person name="Estelle M."/>
            <person name="Feng L."/>
            <person name="Finet C."/>
            <person name="Floyd S.K."/>
            <person name="Frommer W.B."/>
            <person name="Fujita T."/>
            <person name="Gramzow L."/>
            <person name="Gutensohn M."/>
            <person name="Harholt J."/>
            <person name="Hattori M."/>
            <person name="Heyl A."/>
            <person name="Hirai T."/>
            <person name="Hiwatashi Y."/>
            <person name="Ishikawa M."/>
            <person name="Iwata M."/>
            <person name="Karol K.G."/>
            <person name="Koehler B."/>
            <person name="Kolukisaoglu U."/>
            <person name="Kubo M."/>
            <person name="Kurata T."/>
            <person name="Lalonde S."/>
            <person name="Li K."/>
            <person name="Li Y."/>
            <person name="Litt A."/>
            <person name="Lyons E."/>
            <person name="Manning G."/>
            <person name="Maruyama T."/>
            <person name="Michael T.P."/>
            <person name="Mikami K."/>
            <person name="Miyazaki S."/>
            <person name="Morinaga S."/>
            <person name="Murata T."/>
            <person name="Mueller-Roeber B."/>
            <person name="Nelson D.R."/>
            <person name="Obara M."/>
            <person name="Oguri Y."/>
            <person name="Olmstead R.G."/>
            <person name="Onodera N."/>
            <person name="Petersen B.L."/>
            <person name="Pils B."/>
            <person name="Prigge M."/>
            <person name="Rensing S.A."/>
            <person name="Riano-Pachon D.M."/>
            <person name="Roberts A.W."/>
            <person name="Sato Y."/>
            <person name="Scheller H.V."/>
            <person name="Schulz B."/>
            <person name="Schulz C."/>
            <person name="Shakirov E.V."/>
            <person name="Shibagaki N."/>
            <person name="Shinohara N."/>
            <person name="Shippen D.E."/>
            <person name="Soerensen I."/>
            <person name="Sotooka R."/>
            <person name="Sugimoto N."/>
            <person name="Sugita M."/>
            <person name="Sumikawa N."/>
            <person name="Tanurdzic M."/>
            <person name="Theissen G."/>
            <person name="Ulvskov P."/>
            <person name="Wakazuki S."/>
            <person name="Weng J.K."/>
            <person name="Willats W.W."/>
            <person name="Wipf D."/>
            <person name="Wolf P.G."/>
            <person name="Yang L."/>
            <person name="Zimmer A.D."/>
            <person name="Zhu Q."/>
            <person name="Mitros T."/>
            <person name="Hellsten U."/>
            <person name="Loque D."/>
            <person name="Otillar R."/>
            <person name="Salamov A."/>
            <person name="Schmutz J."/>
            <person name="Shapiro H."/>
            <person name="Lindquist E."/>
            <person name="Lucas S."/>
            <person name="Rokhsar D."/>
            <person name="Grigoriev I.V."/>
        </authorList>
    </citation>
    <scope>NUCLEOTIDE SEQUENCE [LARGE SCALE GENOMIC DNA]</scope>
</reference>